<dbReference type="InterPro" id="IPR010998">
    <property type="entry name" value="Integrase_recombinase_N"/>
</dbReference>
<reference evidence="2 3" key="1">
    <citation type="journal article" date="2014" name="Int. J. Syst. Evol. Microbiol.">
        <title>Phylogenomics and the dynamic genome evolution of the genus Streptococcus.</title>
        <authorList>
            <consortium name="The Broad Institute Genome Sequencing Platform"/>
            <person name="Richards V.P."/>
            <person name="Palmer S.R."/>
            <person name="Pavinski Bitar P.D."/>
            <person name="Qin X."/>
            <person name="Weinstock G.M."/>
            <person name="Highlander S.K."/>
            <person name="Town C.D."/>
            <person name="Burne R.A."/>
            <person name="Stanhope M.J."/>
        </authorList>
    </citation>
    <scope>NUCLEOTIDE SEQUENCE [LARGE SCALE GENOMIC DNA]</scope>
    <source>
        <strain evidence="2 3">707-05</strain>
    </source>
</reference>
<name>G5K361_9STRE</name>
<evidence type="ECO:0008006" key="4">
    <source>
        <dbReference type="Google" id="ProtNLM"/>
    </source>
</evidence>
<dbReference type="SUPFAM" id="SSF56349">
    <property type="entry name" value="DNA breaking-rejoining enzymes"/>
    <property type="match status" value="1"/>
</dbReference>
<proteinExistence type="predicted"/>
<protein>
    <recommendedName>
        <fullName evidence="4">Core-binding (CB) domain-containing protein</fullName>
    </recommendedName>
</protein>
<organism evidence="2 3">
    <name type="scientific">Streptococcus ictaluri 707-05</name>
    <dbReference type="NCBI Taxonomy" id="764299"/>
    <lineage>
        <taxon>Bacteria</taxon>
        <taxon>Bacillati</taxon>
        <taxon>Bacillota</taxon>
        <taxon>Bacilli</taxon>
        <taxon>Lactobacillales</taxon>
        <taxon>Streptococcaceae</taxon>
        <taxon>Streptococcus</taxon>
    </lineage>
</organism>
<dbReference type="AlphaFoldDB" id="G5K361"/>
<sequence>MYYRTRKNKKGETHFEVVEKYKDPLTGKWKNATVTYSKNTSRSRKEAERKLLEKIKDLGNGIELQYNPRNIKTFGQLKQDWLETWSVSVKPQTAKREAFVIKRLGEIIGDDFLLESITPLLMKKCLASYAEKYDASQSTLIHIKSTCNKIFNHGIMYNIIPYSPMSVIKIEASLKKNAKQNF</sequence>
<dbReference type="Gene3D" id="1.10.150.130">
    <property type="match status" value="1"/>
</dbReference>
<comment type="caution">
    <text evidence="2">The sequence shown here is derived from an EMBL/GenBank/DDBJ whole genome shotgun (WGS) entry which is preliminary data.</text>
</comment>
<gene>
    <name evidence="2" type="ORF">STRIC_1229</name>
</gene>
<evidence type="ECO:0000313" key="3">
    <source>
        <dbReference type="Proteomes" id="UP000003330"/>
    </source>
</evidence>
<dbReference type="Proteomes" id="UP000003330">
    <property type="component" value="Unassembled WGS sequence"/>
</dbReference>
<dbReference type="GO" id="GO:0003677">
    <property type="term" value="F:DNA binding"/>
    <property type="evidence" value="ECO:0007669"/>
    <property type="project" value="UniProtKB-KW"/>
</dbReference>
<keyword evidence="1" id="KW-0238">DNA-binding</keyword>
<dbReference type="InterPro" id="IPR011010">
    <property type="entry name" value="DNA_brk_join_enz"/>
</dbReference>
<accession>G5K361</accession>
<evidence type="ECO:0000313" key="2">
    <source>
        <dbReference type="EMBL" id="EHI69901.1"/>
    </source>
</evidence>
<dbReference type="EMBL" id="AEUX02000006">
    <property type="protein sequence ID" value="EHI69901.1"/>
    <property type="molecule type" value="Genomic_DNA"/>
</dbReference>
<evidence type="ECO:0000256" key="1">
    <source>
        <dbReference type="ARBA" id="ARBA00023125"/>
    </source>
</evidence>
<keyword evidence="3" id="KW-1185">Reference proteome</keyword>
<dbReference type="STRING" id="764299.STRIC_1229"/>